<dbReference type="PANTHER" id="PTHR13348">
    <property type="entry name" value="RIBONUCLEASE P SUBUNIT P29"/>
    <property type="match status" value="1"/>
</dbReference>
<dbReference type="InterPro" id="IPR016848">
    <property type="entry name" value="RNase_P/MRP_Rpp29-subunit"/>
</dbReference>
<sequence length="360" mass="40894">MEDQRRRSLEALERRFSQAKSEVQSQQQMSKKRPAEDKKTFFVDSPLNKPLSISSSKKGNFSFPDRTSKEDTEVNEPAYLKLSHFVHENLLPTGVQVSEGKVTVNGVLHELFQHGDSAKKYMQGSKNIKIENTILLDNFVQRSGSSNSGHMRAQQHGSKRSIKHMSLKQHKSIGTFDLPKAFHKSVHYPVMCCSFFDIFKAMHEKWKSYIQKLLKIAGREQLAQCFLNVDLHGAIILVVQCKTAAYVGLHGIMVRETKETFGIVTQDSKFEVVPKKLSVFMLEANHWKITLNGDKLVSRNLDTTCLIILEIFGENFLYLLVLEAFELDAIELTLRFVEYVEDNLSSFEVSGLSAAPAKFS</sequence>
<dbReference type="InterPro" id="IPR036980">
    <property type="entry name" value="RNase_P/MRP_Rpp29_sf"/>
</dbReference>
<dbReference type="GO" id="GO:0033204">
    <property type="term" value="F:ribonuclease P RNA binding"/>
    <property type="evidence" value="ECO:0007669"/>
    <property type="project" value="InterPro"/>
</dbReference>
<proteinExistence type="inferred from homology"/>
<dbReference type="GO" id="GO:0006364">
    <property type="term" value="P:rRNA processing"/>
    <property type="evidence" value="ECO:0007669"/>
    <property type="project" value="TreeGrafter"/>
</dbReference>
<keyword evidence="5" id="KW-1185">Reference proteome</keyword>
<name>A0A8X8Y8H3_SALSN</name>
<dbReference type="GO" id="GO:0005634">
    <property type="term" value="C:nucleus"/>
    <property type="evidence" value="ECO:0007669"/>
    <property type="project" value="UniProtKB-SubCell"/>
</dbReference>
<dbReference type="GO" id="GO:0000172">
    <property type="term" value="C:ribonuclease MRP complex"/>
    <property type="evidence" value="ECO:0007669"/>
    <property type="project" value="InterPro"/>
</dbReference>
<dbReference type="AlphaFoldDB" id="A0A8X8Y8H3"/>
<evidence type="ECO:0000256" key="2">
    <source>
        <dbReference type="ARBA" id="ARBA00006181"/>
    </source>
</evidence>
<dbReference type="InterPro" id="IPR023534">
    <property type="entry name" value="Rof/RNase_P-like"/>
</dbReference>
<accession>A0A8X8Y8H3</accession>
<dbReference type="EMBL" id="PNBA02000004">
    <property type="protein sequence ID" value="KAG6427405.1"/>
    <property type="molecule type" value="Genomic_DNA"/>
</dbReference>
<dbReference type="Pfam" id="PF01868">
    <property type="entry name" value="RNase_P-MRP_p29"/>
    <property type="match status" value="1"/>
</dbReference>
<comment type="caution">
    <text evidence="4">The sequence shown here is derived from an EMBL/GenBank/DDBJ whole genome shotgun (WGS) entry which is preliminary data.</text>
</comment>
<reference evidence="4" key="2">
    <citation type="submission" date="2020-08" db="EMBL/GenBank/DDBJ databases">
        <title>Plant Genome Project.</title>
        <authorList>
            <person name="Zhang R.-G."/>
        </authorList>
    </citation>
    <scope>NUCLEOTIDE SEQUENCE</scope>
    <source>
        <strain evidence="4">Huo1</strain>
        <tissue evidence="4">Leaf</tissue>
    </source>
</reference>
<dbReference type="InterPro" id="IPR002730">
    <property type="entry name" value="Rpp29/RNP1"/>
</dbReference>
<feature type="compositionally biased region" description="Polar residues" evidence="3">
    <location>
        <begin position="18"/>
        <end position="29"/>
    </location>
</feature>
<organism evidence="4">
    <name type="scientific">Salvia splendens</name>
    <name type="common">Scarlet sage</name>
    <dbReference type="NCBI Taxonomy" id="180675"/>
    <lineage>
        <taxon>Eukaryota</taxon>
        <taxon>Viridiplantae</taxon>
        <taxon>Streptophyta</taxon>
        <taxon>Embryophyta</taxon>
        <taxon>Tracheophyta</taxon>
        <taxon>Spermatophyta</taxon>
        <taxon>Magnoliopsida</taxon>
        <taxon>eudicotyledons</taxon>
        <taxon>Gunneridae</taxon>
        <taxon>Pentapetalae</taxon>
        <taxon>asterids</taxon>
        <taxon>lamiids</taxon>
        <taxon>Lamiales</taxon>
        <taxon>Lamiaceae</taxon>
        <taxon>Nepetoideae</taxon>
        <taxon>Mentheae</taxon>
        <taxon>Salviinae</taxon>
        <taxon>Salvia</taxon>
        <taxon>Salvia subgen. Calosphace</taxon>
        <taxon>core Calosphace</taxon>
    </lineage>
</organism>
<gene>
    <name evidence="4" type="ORF">SASPL_111649</name>
</gene>
<evidence type="ECO:0000256" key="1">
    <source>
        <dbReference type="ARBA" id="ARBA00004123"/>
    </source>
</evidence>
<dbReference type="GO" id="GO:0030677">
    <property type="term" value="C:ribonuclease P complex"/>
    <property type="evidence" value="ECO:0007669"/>
    <property type="project" value="InterPro"/>
</dbReference>
<comment type="subcellular location">
    <subcellularLocation>
        <location evidence="1">Nucleus</location>
    </subcellularLocation>
</comment>
<evidence type="ECO:0000313" key="4">
    <source>
        <dbReference type="EMBL" id="KAG6427405.1"/>
    </source>
</evidence>
<feature type="compositionally biased region" description="Basic and acidic residues" evidence="3">
    <location>
        <begin position="1"/>
        <end position="16"/>
    </location>
</feature>
<dbReference type="SUPFAM" id="SSF101744">
    <property type="entry name" value="Rof/RNase P subunit-like"/>
    <property type="match status" value="1"/>
</dbReference>
<dbReference type="SMART" id="SM00538">
    <property type="entry name" value="POP4"/>
    <property type="match status" value="1"/>
</dbReference>
<protein>
    <submittedName>
        <fullName evidence="4">Uncharacterized protein</fullName>
    </submittedName>
</protein>
<dbReference type="Proteomes" id="UP000298416">
    <property type="component" value="Unassembled WGS sequence"/>
</dbReference>
<comment type="similarity">
    <text evidence="2">Belongs to the eukaryotic/archaeal RNase P protein component 1 family.</text>
</comment>
<dbReference type="Gene3D" id="2.30.30.210">
    <property type="entry name" value="Ribonuclease P/MRP, subunit p29"/>
    <property type="match status" value="1"/>
</dbReference>
<feature type="region of interest" description="Disordered" evidence="3">
    <location>
        <begin position="1"/>
        <end position="48"/>
    </location>
</feature>
<evidence type="ECO:0000256" key="3">
    <source>
        <dbReference type="SAM" id="MobiDB-lite"/>
    </source>
</evidence>
<dbReference type="GO" id="GO:0001682">
    <property type="term" value="P:tRNA 5'-leader removal"/>
    <property type="evidence" value="ECO:0007669"/>
    <property type="project" value="InterPro"/>
</dbReference>
<feature type="region of interest" description="Disordered" evidence="3">
    <location>
        <begin position="53"/>
        <end position="72"/>
    </location>
</feature>
<reference evidence="4" key="1">
    <citation type="submission" date="2018-01" db="EMBL/GenBank/DDBJ databases">
        <authorList>
            <person name="Mao J.F."/>
        </authorList>
    </citation>
    <scope>NUCLEOTIDE SEQUENCE</scope>
    <source>
        <strain evidence="4">Huo1</strain>
        <tissue evidence="4">Leaf</tissue>
    </source>
</reference>
<dbReference type="PANTHER" id="PTHR13348:SF0">
    <property type="entry name" value="RIBONUCLEASE P PROTEIN SUBUNIT P29"/>
    <property type="match status" value="1"/>
</dbReference>
<evidence type="ECO:0000313" key="5">
    <source>
        <dbReference type="Proteomes" id="UP000298416"/>
    </source>
</evidence>